<keyword evidence="3" id="KW-0812">Transmembrane</keyword>
<dbReference type="GO" id="GO:0005886">
    <property type="term" value="C:plasma membrane"/>
    <property type="evidence" value="ECO:0007669"/>
    <property type="project" value="TreeGrafter"/>
</dbReference>
<proteinExistence type="predicted"/>
<protein>
    <recommendedName>
        <fullName evidence="1">diguanylate cyclase</fullName>
        <ecNumber evidence="1">2.7.7.65</ecNumber>
    </recommendedName>
</protein>
<feature type="transmembrane region" description="Helical" evidence="3">
    <location>
        <begin position="176"/>
        <end position="195"/>
    </location>
</feature>
<dbReference type="OrthoDB" id="9812260at2"/>
<keyword evidence="3" id="KW-1133">Transmembrane helix</keyword>
<accession>A0A219B7N7</accession>
<comment type="caution">
    <text evidence="5">The sequence shown here is derived from an EMBL/GenBank/DDBJ whole genome shotgun (WGS) entry which is preliminary data.</text>
</comment>
<dbReference type="Gene3D" id="3.30.70.270">
    <property type="match status" value="1"/>
</dbReference>
<dbReference type="FunFam" id="3.30.70.270:FF:000001">
    <property type="entry name" value="Diguanylate cyclase domain protein"/>
    <property type="match status" value="1"/>
</dbReference>
<feature type="transmembrane region" description="Helical" evidence="3">
    <location>
        <begin position="152"/>
        <end position="170"/>
    </location>
</feature>
<dbReference type="AlphaFoldDB" id="A0A219B7N7"/>
<dbReference type="SMART" id="SM00267">
    <property type="entry name" value="GGDEF"/>
    <property type="match status" value="1"/>
</dbReference>
<evidence type="ECO:0000259" key="4">
    <source>
        <dbReference type="PROSITE" id="PS50887"/>
    </source>
</evidence>
<organism evidence="5 6">
    <name type="scientific">Pacificimonas flava</name>
    <dbReference type="NCBI Taxonomy" id="1234595"/>
    <lineage>
        <taxon>Bacteria</taxon>
        <taxon>Pseudomonadati</taxon>
        <taxon>Pseudomonadota</taxon>
        <taxon>Alphaproteobacteria</taxon>
        <taxon>Sphingomonadales</taxon>
        <taxon>Sphingosinicellaceae</taxon>
        <taxon>Pacificimonas</taxon>
    </lineage>
</organism>
<gene>
    <name evidence="5" type="ORF">B5C34_13570</name>
</gene>
<feature type="transmembrane region" description="Helical" evidence="3">
    <location>
        <begin position="129"/>
        <end position="145"/>
    </location>
</feature>
<evidence type="ECO:0000256" key="2">
    <source>
        <dbReference type="ARBA" id="ARBA00034247"/>
    </source>
</evidence>
<evidence type="ECO:0000256" key="3">
    <source>
        <dbReference type="SAM" id="Phobius"/>
    </source>
</evidence>
<reference evidence="6" key="1">
    <citation type="submission" date="2017-05" db="EMBL/GenBank/DDBJ databases">
        <authorList>
            <person name="Lin X."/>
        </authorList>
    </citation>
    <scope>NUCLEOTIDE SEQUENCE [LARGE SCALE GENOMIC DNA]</scope>
    <source>
        <strain evidence="6">JLT2012</strain>
    </source>
</reference>
<dbReference type="InterPro" id="IPR029787">
    <property type="entry name" value="Nucleotide_cyclase"/>
</dbReference>
<dbReference type="CDD" id="cd01949">
    <property type="entry name" value="GGDEF"/>
    <property type="match status" value="1"/>
</dbReference>
<dbReference type="SUPFAM" id="SSF55073">
    <property type="entry name" value="Nucleotide cyclase"/>
    <property type="match status" value="1"/>
</dbReference>
<feature type="transmembrane region" description="Helical" evidence="3">
    <location>
        <begin position="46"/>
        <end position="65"/>
    </location>
</feature>
<keyword evidence="3" id="KW-0472">Membrane</keyword>
<feature type="transmembrane region" description="Helical" evidence="3">
    <location>
        <begin position="71"/>
        <end position="92"/>
    </location>
</feature>
<feature type="domain" description="GGDEF" evidence="4">
    <location>
        <begin position="258"/>
        <end position="391"/>
    </location>
</feature>
<dbReference type="PANTHER" id="PTHR45138:SF9">
    <property type="entry name" value="DIGUANYLATE CYCLASE DGCM-RELATED"/>
    <property type="match status" value="1"/>
</dbReference>
<keyword evidence="6" id="KW-1185">Reference proteome</keyword>
<dbReference type="PANTHER" id="PTHR45138">
    <property type="entry name" value="REGULATORY COMPONENTS OF SENSORY TRANSDUCTION SYSTEM"/>
    <property type="match status" value="1"/>
</dbReference>
<sequence length="409" mass="44585">MSNLNQEIERANKLLSQNQFALAFPSALNRDYLLSVPQERRGKLKFSLWVGLAVMAMCLFLDASVGQDQLYRGLAVRTGVTLPLHLAGLLALQRAATLGAQAAAVIIPMTSGLAVTTWLATVATESGELYMLSVGMMIVAINLVVPLRPKEALVLTGAGSGAVAAIELMLSYEPNLFLLIFVLAISFLSFFVSIWSEGERRRLYLLHLLERLRSRQLANANAQLRVLSHRDTLTGLANRRLWDKEFEIAAREAATKGSVLGVLIVDIDRFKSINDHFGHAAGDACLARVGRILEDYLLESAGLVARIGGDELAAFFTDRSEEEIERRASQTRSAISKARLGPGGATITVSIGVAAEIVSEPQMRKELFERADRGLYEAKQAGRDTVSIGRIELQSEVGEPIEDPEVNKG</sequence>
<dbReference type="Pfam" id="PF00990">
    <property type="entry name" value="GGDEF"/>
    <property type="match status" value="1"/>
</dbReference>
<evidence type="ECO:0000313" key="5">
    <source>
        <dbReference type="EMBL" id="OWV34385.1"/>
    </source>
</evidence>
<comment type="catalytic activity">
    <reaction evidence="2">
        <text>2 GTP = 3',3'-c-di-GMP + 2 diphosphate</text>
        <dbReference type="Rhea" id="RHEA:24898"/>
        <dbReference type="ChEBI" id="CHEBI:33019"/>
        <dbReference type="ChEBI" id="CHEBI:37565"/>
        <dbReference type="ChEBI" id="CHEBI:58805"/>
        <dbReference type="EC" id="2.7.7.65"/>
    </reaction>
</comment>
<feature type="transmembrane region" description="Helical" evidence="3">
    <location>
        <begin position="104"/>
        <end position="123"/>
    </location>
</feature>
<dbReference type="EC" id="2.7.7.65" evidence="1"/>
<dbReference type="GO" id="GO:0052621">
    <property type="term" value="F:diguanylate cyclase activity"/>
    <property type="evidence" value="ECO:0007669"/>
    <property type="project" value="UniProtKB-EC"/>
</dbReference>
<dbReference type="RefSeq" id="WP_088713085.1">
    <property type="nucleotide sequence ID" value="NZ_NFZT01000001.1"/>
</dbReference>
<dbReference type="EMBL" id="NFZT01000001">
    <property type="protein sequence ID" value="OWV34385.1"/>
    <property type="molecule type" value="Genomic_DNA"/>
</dbReference>
<dbReference type="PROSITE" id="PS50887">
    <property type="entry name" value="GGDEF"/>
    <property type="match status" value="1"/>
</dbReference>
<dbReference type="NCBIfam" id="TIGR00254">
    <property type="entry name" value="GGDEF"/>
    <property type="match status" value="1"/>
</dbReference>
<dbReference type="InterPro" id="IPR000160">
    <property type="entry name" value="GGDEF_dom"/>
</dbReference>
<dbReference type="GO" id="GO:1902201">
    <property type="term" value="P:negative regulation of bacterial-type flagellum-dependent cell motility"/>
    <property type="evidence" value="ECO:0007669"/>
    <property type="project" value="TreeGrafter"/>
</dbReference>
<evidence type="ECO:0000313" key="6">
    <source>
        <dbReference type="Proteomes" id="UP000198462"/>
    </source>
</evidence>
<evidence type="ECO:0000256" key="1">
    <source>
        <dbReference type="ARBA" id="ARBA00012528"/>
    </source>
</evidence>
<dbReference type="InterPro" id="IPR043128">
    <property type="entry name" value="Rev_trsase/Diguanyl_cyclase"/>
</dbReference>
<dbReference type="GO" id="GO:0043709">
    <property type="term" value="P:cell adhesion involved in single-species biofilm formation"/>
    <property type="evidence" value="ECO:0007669"/>
    <property type="project" value="TreeGrafter"/>
</dbReference>
<dbReference type="Proteomes" id="UP000198462">
    <property type="component" value="Unassembled WGS sequence"/>
</dbReference>
<name>A0A219B7N7_9SPHN</name>
<dbReference type="InterPro" id="IPR050469">
    <property type="entry name" value="Diguanylate_Cyclase"/>
</dbReference>